<sequence length="93" mass="10272">MRSSPPPCSKGWEFEGGAFVDYFMKDFRICLRGCERMGIALPGLTLAQQFYLSIKAHGEGRLGTQALLLALERLNDIRVDTSSSSSSSSLRLQ</sequence>
<dbReference type="PANTHER" id="PTHR43060:SF15">
    <property type="entry name" value="3-HYDROXYISOBUTYRATE DEHYDROGENASE-LIKE 1, MITOCHONDRIAL-RELATED"/>
    <property type="match status" value="1"/>
</dbReference>
<accession>A0AAP0DZL4</accession>
<dbReference type="AlphaFoldDB" id="A0AAP0DZL4"/>
<reference evidence="2 3" key="1">
    <citation type="submission" date="2024-01" db="EMBL/GenBank/DDBJ databases">
        <title>Genome assemblies of Stephania.</title>
        <authorList>
            <person name="Yang L."/>
        </authorList>
    </citation>
    <scope>NUCLEOTIDE SEQUENCE [LARGE SCALE GENOMIC DNA]</scope>
    <source>
        <strain evidence="2">JXDWG</strain>
        <tissue evidence="2">Leaf</tissue>
    </source>
</reference>
<dbReference type="InterPro" id="IPR008927">
    <property type="entry name" value="6-PGluconate_DH-like_C_sf"/>
</dbReference>
<evidence type="ECO:0000259" key="1">
    <source>
        <dbReference type="Pfam" id="PF14833"/>
    </source>
</evidence>
<protein>
    <recommendedName>
        <fullName evidence="1">3-hydroxyisobutyrate dehydrogenase-like NAD-binding domain-containing protein</fullName>
    </recommendedName>
</protein>
<keyword evidence="3" id="KW-1185">Reference proteome</keyword>
<name>A0AAP0DZL4_9MAGN</name>
<gene>
    <name evidence="2" type="ORF">Scep_030362</name>
</gene>
<evidence type="ECO:0000313" key="3">
    <source>
        <dbReference type="Proteomes" id="UP001419268"/>
    </source>
</evidence>
<evidence type="ECO:0000313" key="2">
    <source>
        <dbReference type="EMBL" id="KAK9083891.1"/>
    </source>
</evidence>
<organism evidence="2 3">
    <name type="scientific">Stephania cephalantha</name>
    <dbReference type="NCBI Taxonomy" id="152367"/>
    <lineage>
        <taxon>Eukaryota</taxon>
        <taxon>Viridiplantae</taxon>
        <taxon>Streptophyta</taxon>
        <taxon>Embryophyta</taxon>
        <taxon>Tracheophyta</taxon>
        <taxon>Spermatophyta</taxon>
        <taxon>Magnoliopsida</taxon>
        <taxon>Ranunculales</taxon>
        <taxon>Menispermaceae</taxon>
        <taxon>Menispermoideae</taxon>
        <taxon>Cissampelideae</taxon>
        <taxon>Stephania</taxon>
    </lineage>
</organism>
<proteinExistence type="predicted"/>
<dbReference type="PANTHER" id="PTHR43060">
    <property type="entry name" value="3-HYDROXYISOBUTYRATE DEHYDROGENASE-LIKE 1, MITOCHONDRIAL-RELATED"/>
    <property type="match status" value="1"/>
</dbReference>
<dbReference type="InterPro" id="IPR013328">
    <property type="entry name" value="6PGD_dom2"/>
</dbReference>
<dbReference type="Pfam" id="PF14833">
    <property type="entry name" value="NAD_binding_11"/>
    <property type="match status" value="1"/>
</dbReference>
<comment type="caution">
    <text evidence="2">The sequence shown here is derived from an EMBL/GenBank/DDBJ whole genome shotgun (WGS) entry which is preliminary data.</text>
</comment>
<dbReference type="Proteomes" id="UP001419268">
    <property type="component" value="Unassembled WGS sequence"/>
</dbReference>
<feature type="domain" description="3-hydroxyisobutyrate dehydrogenase-like NAD-binding" evidence="1">
    <location>
        <begin position="13"/>
        <end position="68"/>
    </location>
</feature>
<dbReference type="GO" id="GO:0051287">
    <property type="term" value="F:NAD binding"/>
    <property type="evidence" value="ECO:0007669"/>
    <property type="project" value="InterPro"/>
</dbReference>
<dbReference type="Gene3D" id="1.10.1040.10">
    <property type="entry name" value="N-(1-d-carboxylethyl)-l-norvaline Dehydrogenase, domain 2"/>
    <property type="match status" value="1"/>
</dbReference>
<dbReference type="EMBL" id="JBBNAG010000013">
    <property type="protein sequence ID" value="KAK9083891.1"/>
    <property type="molecule type" value="Genomic_DNA"/>
</dbReference>
<dbReference type="InterPro" id="IPR029154">
    <property type="entry name" value="HIBADH-like_NADP-bd"/>
</dbReference>
<dbReference type="SUPFAM" id="SSF48179">
    <property type="entry name" value="6-phosphogluconate dehydrogenase C-terminal domain-like"/>
    <property type="match status" value="1"/>
</dbReference>